<feature type="compositionally biased region" description="Pro residues" evidence="1">
    <location>
        <begin position="771"/>
        <end position="782"/>
    </location>
</feature>
<evidence type="ECO:0000313" key="2">
    <source>
        <dbReference type="EMBL" id="GAX81822.1"/>
    </source>
</evidence>
<feature type="region of interest" description="Disordered" evidence="1">
    <location>
        <begin position="464"/>
        <end position="484"/>
    </location>
</feature>
<gene>
    <name evidence="2" type="ORF">CEUSTIGMA_g9250.t1</name>
</gene>
<evidence type="ECO:0000313" key="3">
    <source>
        <dbReference type="Proteomes" id="UP000232323"/>
    </source>
</evidence>
<dbReference type="Proteomes" id="UP000232323">
    <property type="component" value="Unassembled WGS sequence"/>
</dbReference>
<comment type="caution">
    <text evidence="2">The sequence shown here is derived from an EMBL/GenBank/DDBJ whole genome shotgun (WGS) entry which is preliminary data.</text>
</comment>
<feature type="compositionally biased region" description="Pro residues" evidence="1">
    <location>
        <begin position="258"/>
        <end position="283"/>
    </location>
</feature>
<sequence length="832" mass="86338">MAGHASLFPHPWRHCCRRRRPVRAASVNRINSALLSATTAVIIPLLLGLPRGMIVTANPLNIPLYPPSHPPAPPLPPYPAPPLPPSVTSPPSPPHYPSLPLPPSVTSPPSPPPYLSFPLPPSVTSPPSPPPYPSFPLPPSVTSPPSPPPYPSFPLPPSVTSPPSPPPYPSPPLPLSVTSPPTPPPYHPSPLSMGPPVTLSPSPSSVHESPQPPAPSSLSPPPHVPAIPSPYSSPPATSPTTPAPYPQIPSPTVHPAIHPNPPPLLPPSPPAPFPSTPSTPFPPNMDSTDSRLPQSPSPPVYVDDSSGTVTQIVESPVTDISPTGSSGALPVLKVASPSSASMSSAASVNVAFKGVFRGTLNQASNSYITISMGTSEGPILSYLPLSEAVSGASIGKKRKLHVSDVYSFTRKLLQGSSSYTLEGQLSVKSVPQGSDIVVSVVSPEAPISNFYVQLTLSWTSFMPPPPSPSPPLSAPPSPAPPAPPVHKNIWVHQHGHAFTVTTLGDGILNLPSTNNVPQQILSMNLPSPLPSAGTLPSILLAMVGIWDGPLPSSSRDNNSSNSSSGASARLRVGVPNTLTGAPDAASSSTVDLSSIVNPMTEGGGAMYHILTGSVMGVNLTLGLMNSLVPGSVLAVWLETTGVNLLGIQLQLQVSWPPLAPSAVAANFPQGDRSNTDSPPPLRLQTVTGGSHRFALPPPPPPKPGSSFLVPPSPLPPPPSKPSPPRPPLFALPPPPPPILVAYLAMTSPPQIPPPPKKKYIIMPSYPPPPPPLHIPLLPPSTPSHPAKNNMIQSYPPPPPPPAQDLLVRLPSIPPPPVKRNIIPSFLPPPPPF</sequence>
<evidence type="ECO:0000256" key="1">
    <source>
        <dbReference type="SAM" id="MobiDB-lite"/>
    </source>
</evidence>
<feature type="region of interest" description="Disordered" evidence="1">
    <location>
        <begin position="771"/>
        <end position="810"/>
    </location>
</feature>
<dbReference type="PRINTS" id="PR01217">
    <property type="entry name" value="PRICHEXTENSN"/>
</dbReference>
<organism evidence="2 3">
    <name type="scientific">Chlamydomonas eustigma</name>
    <dbReference type="NCBI Taxonomy" id="1157962"/>
    <lineage>
        <taxon>Eukaryota</taxon>
        <taxon>Viridiplantae</taxon>
        <taxon>Chlorophyta</taxon>
        <taxon>core chlorophytes</taxon>
        <taxon>Chlorophyceae</taxon>
        <taxon>CS clade</taxon>
        <taxon>Chlamydomonadales</taxon>
        <taxon>Chlamydomonadaceae</taxon>
        <taxon>Chlamydomonas</taxon>
    </lineage>
</organism>
<feature type="compositionally biased region" description="Low complexity" evidence="1">
    <location>
        <begin position="189"/>
        <end position="206"/>
    </location>
</feature>
<keyword evidence="3" id="KW-1185">Reference proteome</keyword>
<feature type="compositionally biased region" description="Pro residues" evidence="1">
    <location>
        <begin position="139"/>
        <end position="188"/>
    </location>
</feature>
<accession>A0A250XFX7</accession>
<dbReference type="EMBL" id="BEGY01000071">
    <property type="protein sequence ID" value="GAX81822.1"/>
    <property type="molecule type" value="Genomic_DNA"/>
</dbReference>
<feature type="compositionally biased region" description="Pro residues" evidence="1">
    <location>
        <begin position="210"/>
        <end position="249"/>
    </location>
</feature>
<protein>
    <submittedName>
        <fullName evidence="2">Uncharacterized protein</fullName>
    </submittedName>
</protein>
<proteinExistence type="predicted"/>
<feature type="region of interest" description="Disordered" evidence="1">
    <location>
        <begin position="665"/>
        <end position="730"/>
    </location>
</feature>
<feature type="compositionally biased region" description="Pro residues" evidence="1">
    <location>
        <begin position="710"/>
        <end position="730"/>
    </location>
</feature>
<reference evidence="2 3" key="1">
    <citation type="submission" date="2017-08" db="EMBL/GenBank/DDBJ databases">
        <title>Acidophilic green algal genome provides insights into adaptation to an acidic environment.</title>
        <authorList>
            <person name="Hirooka S."/>
            <person name="Hirose Y."/>
            <person name="Kanesaki Y."/>
            <person name="Higuchi S."/>
            <person name="Fujiwara T."/>
            <person name="Onuma R."/>
            <person name="Era A."/>
            <person name="Ohbayashi R."/>
            <person name="Uzuka A."/>
            <person name="Nozaki H."/>
            <person name="Yoshikawa H."/>
            <person name="Miyagishima S.Y."/>
        </authorList>
    </citation>
    <scope>NUCLEOTIDE SEQUENCE [LARGE SCALE GENOMIC DNA]</scope>
    <source>
        <strain evidence="2 3">NIES-2499</strain>
    </source>
</reference>
<name>A0A250XFX7_9CHLO</name>
<feature type="region of interest" description="Disordered" evidence="1">
    <location>
        <begin position="76"/>
        <end position="111"/>
    </location>
</feature>
<dbReference type="AlphaFoldDB" id="A0A250XFX7"/>
<feature type="region of interest" description="Disordered" evidence="1">
    <location>
        <begin position="139"/>
        <end position="306"/>
    </location>
</feature>